<accession>Q6AC50</accession>
<dbReference type="KEGG" id="lxx:Lxx24070"/>
<sequence>MGADIDRETYLEGLRNERANEDRAGRTEQVKLVDQEIGRIQGRKTERATDKTRVEKR</sequence>
<evidence type="ECO:0000313" key="3">
    <source>
        <dbReference type="Proteomes" id="UP000001306"/>
    </source>
</evidence>
<feature type="region of interest" description="Disordered" evidence="1">
    <location>
        <begin position="38"/>
        <end position="57"/>
    </location>
</feature>
<name>Q6AC50_LEIXX</name>
<gene>
    <name evidence="2" type="ordered locus">Lxx24070</name>
</gene>
<dbReference type="HOGENOM" id="CLU_2991198_0_0_11"/>
<dbReference type="RefSeq" id="WP_011187021.1">
    <property type="nucleotide sequence ID" value="NC_006087.1"/>
</dbReference>
<protein>
    <submittedName>
        <fullName evidence="2">Uncharacterized protein</fullName>
    </submittedName>
</protein>
<evidence type="ECO:0000313" key="2">
    <source>
        <dbReference type="EMBL" id="AAT90042.1"/>
    </source>
</evidence>
<dbReference type="Proteomes" id="UP000001306">
    <property type="component" value="Chromosome"/>
</dbReference>
<dbReference type="STRING" id="281090.Lxx24070"/>
<proteinExistence type="predicted"/>
<reference evidence="2 3" key="1">
    <citation type="journal article" date="2004" name="Mol. Plant Microbe Interact.">
        <title>The genome sequence of the Gram-positive sugarcane pathogen Leifsonia xyli subsp. xyli.</title>
        <authorList>
            <person name="Monteiro-Vitorello C.B."/>
            <person name="Camargo L.E.A."/>
            <person name="Van Sluys M.A."/>
            <person name="Kitajima J.P."/>
            <person name="Truffi D."/>
            <person name="do Amaral A.M."/>
            <person name="Harakava R."/>
            <person name="de Oliveira J.C.F."/>
            <person name="Wood D."/>
            <person name="de Oliveira M.C."/>
            <person name="Miyaki C.Y."/>
            <person name="Takita M.A."/>
            <person name="da Silva A.C.R."/>
            <person name="Furlan L.R."/>
            <person name="Carraro D.M."/>
            <person name="Camarotte G."/>
            <person name="Almeida N.F. Jr."/>
            <person name="Carrer H."/>
            <person name="Coutinho L.L."/>
            <person name="El-Dorry H.A."/>
            <person name="Ferro M.I.T."/>
            <person name="Gagliardi P.R."/>
            <person name="Giglioti E."/>
            <person name="Goldman M.H.S."/>
            <person name="Goldman G.H."/>
            <person name="Kimura E.T."/>
            <person name="Ferro E.S."/>
            <person name="Kuramae E.E."/>
            <person name="Lemos E.G.M."/>
            <person name="Lemos M.V.F."/>
            <person name="Mauro S.M.Z."/>
            <person name="Machado M.A."/>
            <person name="Marino C.L."/>
            <person name="Menck C.F."/>
            <person name="Nunes L.R."/>
            <person name="Oliveira R.C."/>
            <person name="Pereira G.G."/>
            <person name="Siqueira W."/>
            <person name="de Souza A.A."/>
            <person name="Tsai S.M."/>
            <person name="Zanca A.S."/>
            <person name="Simpson A.J.G."/>
            <person name="Brumbley S.M."/>
            <person name="Setubal J.C."/>
        </authorList>
    </citation>
    <scope>NUCLEOTIDE SEQUENCE [LARGE SCALE GENOMIC DNA]</scope>
    <source>
        <strain evidence="2 3">CTCB07</strain>
    </source>
</reference>
<evidence type="ECO:0000256" key="1">
    <source>
        <dbReference type="SAM" id="MobiDB-lite"/>
    </source>
</evidence>
<organism evidence="2 3">
    <name type="scientific">Leifsonia xyli subsp. xyli (strain CTCB07)</name>
    <dbReference type="NCBI Taxonomy" id="281090"/>
    <lineage>
        <taxon>Bacteria</taxon>
        <taxon>Bacillati</taxon>
        <taxon>Actinomycetota</taxon>
        <taxon>Actinomycetes</taxon>
        <taxon>Micrococcales</taxon>
        <taxon>Microbacteriaceae</taxon>
        <taxon>Leifsonia</taxon>
    </lineage>
</organism>
<dbReference type="AlphaFoldDB" id="Q6AC50"/>
<dbReference type="EMBL" id="AE016822">
    <property type="protein sequence ID" value="AAT90042.1"/>
    <property type="molecule type" value="Genomic_DNA"/>
</dbReference>
<keyword evidence="3" id="KW-1185">Reference proteome</keyword>